<sequence length="76" mass="8977">MSDPYDIELVAALKDMLHFAKNGEETAQLFIDSSISMLRDEFDKWKEIWNLFHNDLQSFGKEKAIEMIKVRLKPFL</sequence>
<keyword evidence="2" id="KW-1185">Reference proteome</keyword>
<reference evidence="1 2" key="1">
    <citation type="submission" date="2018-11" db="EMBL/GenBank/DDBJ databases">
        <title>Phylogenetic determinants of toxin gene distribution in genomes of Brevibacillus laterosporus.</title>
        <authorList>
            <person name="Glare T.R."/>
            <person name="Durrant A."/>
            <person name="Berry C."/>
            <person name="Palma L."/>
            <person name="Ormskirk M."/>
            <person name="Cox M.O."/>
        </authorList>
    </citation>
    <scope>NUCLEOTIDE SEQUENCE [LARGE SCALE GENOMIC DNA]</scope>
    <source>
        <strain evidence="1 2">1821L</strain>
    </source>
</reference>
<proteinExistence type="predicted"/>
<name>A0A518V344_BRELA</name>
<evidence type="ECO:0000313" key="2">
    <source>
        <dbReference type="Proteomes" id="UP000319432"/>
    </source>
</evidence>
<dbReference type="Proteomes" id="UP000319432">
    <property type="component" value="Chromosome"/>
</dbReference>
<dbReference type="EMBL" id="CP033464">
    <property type="protein sequence ID" value="QDX91420.1"/>
    <property type="molecule type" value="Genomic_DNA"/>
</dbReference>
<protein>
    <submittedName>
        <fullName evidence="1">Uncharacterized protein</fullName>
    </submittedName>
</protein>
<organism evidence="1 2">
    <name type="scientific">Brevibacillus laterosporus</name>
    <name type="common">Bacillus laterosporus</name>
    <dbReference type="NCBI Taxonomy" id="1465"/>
    <lineage>
        <taxon>Bacteria</taxon>
        <taxon>Bacillati</taxon>
        <taxon>Bacillota</taxon>
        <taxon>Bacilli</taxon>
        <taxon>Bacillales</taxon>
        <taxon>Paenibacillaceae</taxon>
        <taxon>Brevibacillus</taxon>
    </lineage>
</organism>
<accession>A0A518V344</accession>
<gene>
    <name evidence="1" type="ORF">EEL30_02930</name>
</gene>
<dbReference type="AlphaFoldDB" id="A0A518V344"/>
<evidence type="ECO:0000313" key="1">
    <source>
        <dbReference type="EMBL" id="QDX91420.1"/>
    </source>
</evidence>